<protein>
    <submittedName>
        <fullName evidence="4">Uncharacterized protein</fullName>
    </submittedName>
</protein>
<gene>
    <name evidence="4" type="ORF">Mco01_30200</name>
</gene>
<feature type="signal peptide" evidence="3">
    <location>
        <begin position="1"/>
        <end position="31"/>
    </location>
</feature>
<keyword evidence="2" id="KW-0812">Transmembrane</keyword>
<feature type="compositionally biased region" description="Polar residues" evidence="1">
    <location>
        <begin position="59"/>
        <end position="88"/>
    </location>
</feature>
<keyword evidence="2" id="KW-1133">Transmembrane helix</keyword>
<keyword evidence="5" id="KW-1185">Reference proteome</keyword>
<evidence type="ECO:0000256" key="1">
    <source>
        <dbReference type="SAM" id="MobiDB-lite"/>
    </source>
</evidence>
<proteinExistence type="predicted"/>
<feature type="chain" id="PRO_5046377875" evidence="3">
    <location>
        <begin position="32"/>
        <end position="88"/>
    </location>
</feature>
<comment type="caution">
    <text evidence="4">The sequence shown here is derived from an EMBL/GenBank/DDBJ whole genome shotgun (WGS) entry which is preliminary data.</text>
</comment>
<dbReference type="RefSeq" id="WP_204057484.1">
    <property type="nucleotide sequence ID" value="NZ_BAAAGP010000027.1"/>
</dbReference>
<organism evidence="4 5">
    <name type="scientific">Microbispora corallina</name>
    <dbReference type="NCBI Taxonomy" id="83302"/>
    <lineage>
        <taxon>Bacteria</taxon>
        <taxon>Bacillati</taxon>
        <taxon>Actinomycetota</taxon>
        <taxon>Actinomycetes</taxon>
        <taxon>Streptosporangiales</taxon>
        <taxon>Streptosporangiaceae</taxon>
        <taxon>Microbispora</taxon>
    </lineage>
</organism>
<accession>A0ABQ4FZ16</accession>
<keyword evidence="2" id="KW-0472">Membrane</keyword>
<evidence type="ECO:0000313" key="5">
    <source>
        <dbReference type="Proteomes" id="UP000603904"/>
    </source>
</evidence>
<reference evidence="4 5" key="1">
    <citation type="submission" date="2021-01" db="EMBL/GenBank/DDBJ databases">
        <title>Whole genome shotgun sequence of Microbispora corallina NBRC 16416.</title>
        <authorList>
            <person name="Komaki H."/>
            <person name="Tamura T."/>
        </authorList>
    </citation>
    <scope>NUCLEOTIDE SEQUENCE [LARGE SCALE GENOMIC DNA]</scope>
    <source>
        <strain evidence="4 5">NBRC 16416</strain>
    </source>
</reference>
<keyword evidence="3" id="KW-0732">Signal</keyword>
<feature type="region of interest" description="Disordered" evidence="1">
    <location>
        <begin position="58"/>
        <end position="88"/>
    </location>
</feature>
<evidence type="ECO:0000313" key="4">
    <source>
        <dbReference type="EMBL" id="GIH40020.1"/>
    </source>
</evidence>
<dbReference type="EMBL" id="BOOC01000011">
    <property type="protein sequence ID" value="GIH40020.1"/>
    <property type="molecule type" value="Genomic_DNA"/>
</dbReference>
<feature type="transmembrane region" description="Helical" evidence="2">
    <location>
        <begin position="21"/>
        <end position="42"/>
    </location>
</feature>
<sequence>MNTQIVTRTVSPRISARFVKWSVAIASGALACAVGVGGYQAAAGGTTWDAPRIVAAGTDGTTWDSAPATTDGTTWDSAPATTDGTTWD</sequence>
<name>A0ABQ4FZ16_9ACTN</name>
<evidence type="ECO:0000256" key="2">
    <source>
        <dbReference type="SAM" id="Phobius"/>
    </source>
</evidence>
<dbReference type="Proteomes" id="UP000603904">
    <property type="component" value="Unassembled WGS sequence"/>
</dbReference>
<evidence type="ECO:0000256" key="3">
    <source>
        <dbReference type="SAM" id="SignalP"/>
    </source>
</evidence>